<sequence>MKIHRQSAHKYQCARTENVQPIKLLRRRAGQSLCLTSYNNDTHDVEWYDNEDIDIEKLEDSQEDKKKSVIPVIESMSDWFY</sequence>
<dbReference type="AlphaFoldDB" id="A0AAV7IYD5"/>
<organism evidence="1 2">
    <name type="scientific">Cotesia glomerata</name>
    <name type="common">Lepidopteran parasitic wasp</name>
    <name type="synonym">Apanteles glomeratus</name>
    <dbReference type="NCBI Taxonomy" id="32391"/>
    <lineage>
        <taxon>Eukaryota</taxon>
        <taxon>Metazoa</taxon>
        <taxon>Ecdysozoa</taxon>
        <taxon>Arthropoda</taxon>
        <taxon>Hexapoda</taxon>
        <taxon>Insecta</taxon>
        <taxon>Pterygota</taxon>
        <taxon>Neoptera</taxon>
        <taxon>Endopterygota</taxon>
        <taxon>Hymenoptera</taxon>
        <taxon>Apocrita</taxon>
        <taxon>Ichneumonoidea</taxon>
        <taxon>Braconidae</taxon>
        <taxon>Microgastrinae</taxon>
        <taxon>Cotesia</taxon>
    </lineage>
</organism>
<reference evidence="1 2" key="1">
    <citation type="journal article" date="2021" name="J. Hered.">
        <title>A chromosome-level genome assembly of the parasitoid wasp, Cotesia glomerata (Hymenoptera: Braconidae).</title>
        <authorList>
            <person name="Pinto B.J."/>
            <person name="Weis J.J."/>
            <person name="Gamble T."/>
            <person name="Ode P.J."/>
            <person name="Paul R."/>
            <person name="Zaspel J.M."/>
        </authorList>
    </citation>
    <scope>NUCLEOTIDE SEQUENCE [LARGE SCALE GENOMIC DNA]</scope>
    <source>
        <strain evidence="1">CgM1</strain>
    </source>
</reference>
<gene>
    <name evidence="1" type="ORF">KQX54_011726</name>
</gene>
<dbReference type="EMBL" id="JAHXZJ010000374">
    <property type="protein sequence ID" value="KAH0561045.1"/>
    <property type="molecule type" value="Genomic_DNA"/>
</dbReference>
<comment type="caution">
    <text evidence="1">The sequence shown here is derived from an EMBL/GenBank/DDBJ whole genome shotgun (WGS) entry which is preliminary data.</text>
</comment>
<protein>
    <submittedName>
        <fullName evidence="1">Uncharacterized protein</fullName>
    </submittedName>
</protein>
<name>A0AAV7IYD5_COTGL</name>
<proteinExistence type="predicted"/>
<evidence type="ECO:0000313" key="1">
    <source>
        <dbReference type="EMBL" id="KAH0561045.1"/>
    </source>
</evidence>
<keyword evidence="2" id="KW-1185">Reference proteome</keyword>
<evidence type="ECO:0000313" key="2">
    <source>
        <dbReference type="Proteomes" id="UP000826195"/>
    </source>
</evidence>
<accession>A0AAV7IYD5</accession>
<dbReference type="Proteomes" id="UP000826195">
    <property type="component" value="Unassembled WGS sequence"/>
</dbReference>